<dbReference type="EMBL" id="KJ668713">
    <property type="protein sequence ID" value="AHY83221.1"/>
    <property type="molecule type" value="Genomic_DNA"/>
</dbReference>
<evidence type="ECO:0000313" key="1">
    <source>
        <dbReference type="EMBL" id="AHY83221.1"/>
    </source>
</evidence>
<accession>A0A023ZTY0</accession>
<dbReference type="RefSeq" id="YP_009036070.1">
    <property type="nucleotide sequence ID" value="NC_024210.1"/>
</dbReference>
<organism evidence="1 2">
    <name type="scientific">Escherichia phage e4/1c</name>
    <dbReference type="NCBI Taxonomy" id="1495286"/>
    <lineage>
        <taxon>Viruses</taxon>
        <taxon>Duplodnaviria</taxon>
        <taxon>Heunggongvirae</taxon>
        <taxon>Uroviricota</taxon>
        <taxon>Caudoviricetes</taxon>
        <taxon>Drexlerviridae</taxon>
        <taxon>Rogunavirinae</taxon>
        <taxon>Rogunavirus</taxon>
        <taxon>Rogunavirus E41c</taxon>
    </lineage>
</organism>
<protein>
    <submittedName>
        <fullName evidence="1">Uncharacterized protein</fullName>
    </submittedName>
</protein>
<evidence type="ECO:0000313" key="2">
    <source>
        <dbReference type="Proteomes" id="UP000024438"/>
    </source>
</evidence>
<reference evidence="1 2" key="1">
    <citation type="submission" date="2014-04" db="EMBL/GenBank/DDBJ databases">
        <title>Complete genome sequence of e4/1c, an Escherichia coli O157:H7-specific phage with proven potential as a biocontrol agent.</title>
        <authorList>
            <person name="McAuliffe O."/>
            <person name="Coffey B."/>
            <person name="Casey A."/>
            <person name="O'Sullivan O."/>
            <person name="Coffey A."/>
            <person name="Ross P."/>
        </authorList>
    </citation>
    <scope>NUCLEOTIDE SEQUENCE [LARGE SCALE GENOMIC DNA]</scope>
</reference>
<dbReference type="Proteomes" id="UP000024438">
    <property type="component" value="Segment"/>
</dbReference>
<proteinExistence type="predicted"/>
<name>A0A023ZTY0_9CAUD</name>
<keyword evidence="2" id="KW-1185">Reference proteome</keyword>
<gene>
    <name evidence="1" type="primary">e41c_0071</name>
</gene>
<sequence length="69" mass="7898">MGNKYMTKSLGQVECIESYNDNKFKAGKSYSILSSPAYNWVKCESEDGCIEMVKDGNDIEFGYFQINYD</sequence>
<dbReference type="KEGG" id="vg:19525707"/>
<dbReference type="OrthoDB" id="22632at10239"/>